<reference evidence="6" key="2">
    <citation type="submission" date="2020-09" db="EMBL/GenBank/DDBJ databases">
        <authorList>
            <person name="Sun Q."/>
            <person name="Zhou Y."/>
        </authorList>
    </citation>
    <scope>NUCLEOTIDE SEQUENCE</scope>
    <source>
        <strain evidence="6">CGMCC 1.12777</strain>
    </source>
</reference>
<dbReference type="PANTHER" id="PTHR43280">
    <property type="entry name" value="ARAC-FAMILY TRANSCRIPTIONAL REGULATOR"/>
    <property type="match status" value="1"/>
</dbReference>
<dbReference type="Pfam" id="PF12833">
    <property type="entry name" value="HTH_18"/>
    <property type="match status" value="1"/>
</dbReference>
<keyword evidence="2" id="KW-0238">DNA-binding</keyword>
<sequence length="765" mass="87667">MGFTSLFKNFFVSYIIILLLPLITGFFSYQVSINLAEKSSIESSLSILNQSKKVLEQRLSEVGSFTRQLALNNDAIELLDQNDLNNNSRVFRSWKVSQDLSSYAATNDYLQDCFLYIKRQQIVITPKSVFYRLRQFYELNEYQNLSYSNWIKTILENKHQNDIIPLRGQGKHTVIAYVQSLPLNNFNKPMGTVVVQINSGKITSLLKNVTQQYKGGWAYVADQDGQILATSGISKKKISALNIQSQNNDGETHRYLDNKSLLITTQSDTNGWHYVAGIPKKALMKNANSIKKISWTVTTITLVIGFFICLWLALRNSGPIHSLVMTIKEQLDPEGERSASDYDFLQGNIANLISKNTSLQHELEGQLPILREVFLSRLIYGDFRSDTEIKPAAVQANLNIPERGYVGILHINGYGDMGSTEIYNELSATRLLLKKRLEQMNLELFVRDLQSDQLIIIFPISEEETKESSKVLIEEQVQALGVFVEKNYRITFTVAMGGVFQSFSDVSQSFNQAIRVLEYTLLTNGYGVLWYERVAEKTDMYEYTIDQELRLMNAVKMGESIQAKQILAQVFKQNFLQNTLSVDMALQLIDEIKATFLKAFSNLNKELDSVEKLKQQVNGIRLADGLEHIRKILEKVIDQFCLLIVNKRSETDNEIVQEILNYLNDYYCDPDMSLYQVAEKVGRPEKFVSQLFKKQTGTYLMERLEKIRIKKASELLVNTDKTIEIISCEVGYNSPHSFRRAFKRLLDVTPNQYRKSIRERDCESS</sequence>
<feature type="transmembrane region" description="Helical" evidence="4">
    <location>
        <begin position="6"/>
        <end position="29"/>
    </location>
</feature>
<evidence type="ECO:0000259" key="5">
    <source>
        <dbReference type="PROSITE" id="PS01124"/>
    </source>
</evidence>
<dbReference type="Pfam" id="PF17853">
    <property type="entry name" value="GGDEF_2"/>
    <property type="match status" value="1"/>
</dbReference>
<dbReference type="GO" id="GO:0043565">
    <property type="term" value="F:sequence-specific DNA binding"/>
    <property type="evidence" value="ECO:0007669"/>
    <property type="project" value="InterPro"/>
</dbReference>
<keyword evidence="1" id="KW-0805">Transcription regulation</keyword>
<dbReference type="SUPFAM" id="SSF46689">
    <property type="entry name" value="Homeodomain-like"/>
    <property type="match status" value="1"/>
</dbReference>
<keyword evidence="4" id="KW-0472">Membrane</keyword>
<reference evidence="6" key="1">
    <citation type="journal article" date="2014" name="Int. J. Syst. Evol. Microbiol.">
        <title>Complete genome sequence of Corynebacterium casei LMG S-19264T (=DSM 44701T), isolated from a smear-ripened cheese.</title>
        <authorList>
            <consortium name="US DOE Joint Genome Institute (JGI-PGF)"/>
            <person name="Walter F."/>
            <person name="Albersmeier A."/>
            <person name="Kalinowski J."/>
            <person name="Ruckert C."/>
        </authorList>
    </citation>
    <scope>NUCLEOTIDE SEQUENCE</scope>
    <source>
        <strain evidence="6">CGMCC 1.12777</strain>
    </source>
</reference>
<keyword evidence="7" id="KW-1185">Reference proteome</keyword>
<dbReference type="SMART" id="SM00342">
    <property type="entry name" value="HTH_ARAC"/>
    <property type="match status" value="1"/>
</dbReference>
<protein>
    <recommendedName>
        <fullName evidence="5">HTH araC/xylS-type domain-containing protein</fullName>
    </recommendedName>
</protein>
<dbReference type="GO" id="GO:0003700">
    <property type="term" value="F:DNA-binding transcription factor activity"/>
    <property type="evidence" value="ECO:0007669"/>
    <property type="project" value="InterPro"/>
</dbReference>
<feature type="transmembrane region" description="Helical" evidence="4">
    <location>
        <begin position="293"/>
        <end position="314"/>
    </location>
</feature>
<proteinExistence type="predicted"/>
<dbReference type="InterPro" id="IPR018060">
    <property type="entry name" value="HTH_AraC"/>
</dbReference>
<dbReference type="AlphaFoldDB" id="A0A8J3ENK2"/>
<dbReference type="RefSeq" id="WP_188498589.1">
    <property type="nucleotide sequence ID" value="NZ_BMFV01000032.1"/>
</dbReference>
<dbReference type="PANTHER" id="PTHR43280:SF28">
    <property type="entry name" value="HTH-TYPE TRANSCRIPTIONAL ACTIVATOR RHAS"/>
    <property type="match status" value="1"/>
</dbReference>
<evidence type="ECO:0000256" key="3">
    <source>
        <dbReference type="ARBA" id="ARBA00023163"/>
    </source>
</evidence>
<dbReference type="EMBL" id="BMFV01000032">
    <property type="protein sequence ID" value="GGH86409.1"/>
    <property type="molecule type" value="Genomic_DNA"/>
</dbReference>
<keyword evidence="4" id="KW-1133">Transmembrane helix</keyword>
<organism evidence="6 7">
    <name type="scientific">Pullulanibacillus pueri</name>
    <dbReference type="NCBI Taxonomy" id="1437324"/>
    <lineage>
        <taxon>Bacteria</taxon>
        <taxon>Bacillati</taxon>
        <taxon>Bacillota</taxon>
        <taxon>Bacilli</taxon>
        <taxon>Bacillales</taxon>
        <taxon>Sporolactobacillaceae</taxon>
        <taxon>Pullulanibacillus</taxon>
    </lineage>
</organism>
<dbReference type="Proteomes" id="UP000656813">
    <property type="component" value="Unassembled WGS sequence"/>
</dbReference>
<feature type="domain" description="HTH araC/xylS-type" evidence="5">
    <location>
        <begin position="657"/>
        <end position="756"/>
    </location>
</feature>
<keyword evidence="3" id="KW-0804">Transcription</keyword>
<dbReference type="Gene3D" id="3.30.450.20">
    <property type="entry name" value="PAS domain"/>
    <property type="match status" value="1"/>
</dbReference>
<accession>A0A8J3ENK2</accession>
<dbReference type="Gene3D" id="1.10.10.60">
    <property type="entry name" value="Homeodomain-like"/>
    <property type="match status" value="2"/>
</dbReference>
<dbReference type="InterPro" id="IPR009057">
    <property type="entry name" value="Homeodomain-like_sf"/>
</dbReference>
<evidence type="ECO:0000256" key="2">
    <source>
        <dbReference type="ARBA" id="ARBA00023125"/>
    </source>
</evidence>
<dbReference type="InterPro" id="IPR041522">
    <property type="entry name" value="CdaR_GGDEF"/>
</dbReference>
<name>A0A8J3ENK2_9BACL</name>
<gene>
    <name evidence="6" type="ORF">GCM10007096_34050</name>
</gene>
<evidence type="ECO:0000313" key="6">
    <source>
        <dbReference type="EMBL" id="GGH86409.1"/>
    </source>
</evidence>
<evidence type="ECO:0000313" key="7">
    <source>
        <dbReference type="Proteomes" id="UP000656813"/>
    </source>
</evidence>
<comment type="caution">
    <text evidence="6">The sequence shown here is derived from an EMBL/GenBank/DDBJ whole genome shotgun (WGS) entry which is preliminary data.</text>
</comment>
<keyword evidence="4" id="KW-0812">Transmembrane</keyword>
<dbReference type="PROSITE" id="PS01124">
    <property type="entry name" value="HTH_ARAC_FAMILY_2"/>
    <property type="match status" value="1"/>
</dbReference>
<dbReference type="InterPro" id="IPR018062">
    <property type="entry name" value="HTH_AraC-typ_CS"/>
</dbReference>
<dbReference type="PROSITE" id="PS00041">
    <property type="entry name" value="HTH_ARAC_FAMILY_1"/>
    <property type="match status" value="1"/>
</dbReference>
<evidence type="ECO:0000256" key="4">
    <source>
        <dbReference type="SAM" id="Phobius"/>
    </source>
</evidence>
<evidence type="ECO:0000256" key="1">
    <source>
        <dbReference type="ARBA" id="ARBA00023015"/>
    </source>
</evidence>